<feature type="domain" description="DUF5643" evidence="3">
    <location>
        <begin position="233"/>
        <end position="339"/>
    </location>
</feature>
<evidence type="ECO:0000313" key="5">
    <source>
        <dbReference type="Proteomes" id="UP000307756"/>
    </source>
</evidence>
<feature type="transmembrane region" description="Helical" evidence="1">
    <location>
        <begin position="45"/>
        <end position="64"/>
    </location>
</feature>
<accession>A0A4U1CZV5</accession>
<dbReference type="AlphaFoldDB" id="A0A4U1CZV5"/>
<keyword evidence="1" id="KW-0812">Transmembrane</keyword>
<evidence type="ECO:0000313" key="4">
    <source>
        <dbReference type="EMBL" id="TKC15284.1"/>
    </source>
</evidence>
<keyword evidence="1" id="KW-1133">Transmembrane helix</keyword>
<proteinExistence type="predicted"/>
<dbReference type="EMBL" id="SWBM01000005">
    <property type="protein sequence ID" value="TKC15284.1"/>
    <property type="molecule type" value="Genomic_DNA"/>
</dbReference>
<dbReference type="Pfam" id="PF13786">
    <property type="entry name" value="DUF4179"/>
    <property type="match status" value="1"/>
</dbReference>
<name>A0A4U1CZV5_9BACI</name>
<evidence type="ECO:0000259" key="2">
    <source>
        <dbReference type="Pfam" id="PF13786"/>
    </source>
</evidence>
<dbReference type="InterPro" id="IPR025436">
    <property type="entry name" value="DUF4179"/>
</dbReference>
<dbReference type="Pfam" id="PF18705">
    <property type="entry name" value="DUF5643"/>
    <property type="match status" value="1"/>
</dbReference>
<reference evidence="4 5" key="1">
    <citation type="journal article" date="2011" name="J. Microbiol.">
        <title>Bacillus kyonggiensis sp. nov., isolated from soil of a lettuce field.</title>
        <authorList>
            <person name="Dong K."/>
            <person name="Lee S."/>
        </authorList>
    </citation>
    <scope>NUCLEOTIDE SEQUENCE [LARGE SCALE GENOMIC DNA]</scope>
    <source>
        <strain evidence="4 5">NB22</strain>
    </source>
</reference>
<dbReference type="Gene3D" id="2.60.40.1640">
    <property type="entry name" value="Conserved domain protein"/>
    <property type="match status" value="1"/>
</dbReference>
<keyword evidence="5" id="KW-1185">Reference proteome</keyword>
<dbReference type="InterPro" id="IPR040680">
    <property type="entry name" value="DUF5643"/>
</dbReference>
<comment type="caution">
    <text evidence="4">The sequence shown here is derived from an EMBL/GenBank/DDBJ whole genome shotgun (WGS) entry which is preliminary data.</text>
</comment>
<keyword evidence="1" id="KW-0472">Membrane</keyword>
<dbReference type="Proteomes" id="UP000307756">
    <property type="component" value="Unassembled WGS sequence"/>
</dbReference>
<evidence type="ECO:0000259" key="3">
    <source>
        <dbReference type="Pfam" id="PF18705"/>
    </source>
</evidence>
<feature type="domain" description="DUF4179" evidence="2">
    <location>
        <begin position="39"/>
        <end position="131"/>
    </location>
</feature>
<protein>
    <submittedName>
        <fullName evidence="4">DUF4179 domain-containing protein</fullName>
    </submittedName>
</protein>
<evidence type="ECO:0000256" key="1">
    <source>
        <dbReference type="SAM" id="Phobius"/>
    </source>
</evidence>
<dbReference type="Gene3D" id="2.60.40.1630">
    <property type="entry name" value="bacillus anthracis domain"/>
    <property type="match status" value="1"/>
</dbReference>
<dbReference type="RefSeq" id="WP_136832893.1">
    <property type="nucleotide sequence ID" value="NZ_SWBM01000005.1"/>
</dbReference>
<organism evidence="4 5">
    <name type="scientific">Robertmurraya kyonggiensis</name>
    <dbReference type="NCBI Taxonomy" id="1037680"/>
    <lineage>
        <taxon>Bacteria</taxon>
        <taxon>Bacillati</taxon>
        <taxon>Bacillota</taxon>
        <taxon>Bacilli</taxon>
        <taxon>Bacillales</taxon>
        <taxon>Bacillaceae</taxon>
        <taxon>Robertmurraya</taxon>
    </lineage>
</organism>
<gene>
    <name evidence="4" type="ORF">FA727_17785</name>
</gene>
<dbReference type="OrthoDB" id="2541898at2"/>
<sequence length="355" mass="40738">MMKEKYLQEIFEQIEVPKEDVRHSIRQGIQRAEIKGKKKNHLLRVLPVAAVLLVTTVITLGFSFPSFAEKLPIIGNIFKMFEDNDRKYIFEEYDSYSTKLDLTKESNGVRITLTEAVYDGENITIAYMIDSEHDLGDEPIIEWDPNHFDDLYGELSGTQLTKKLDEHKYAGIFMLNILNGNRPDSIEFTWEGTSIFSLEDRKNQTKGSWSFNFTLDKVESNIRQFENSATKGEGMEVDLKNMTTTPISTSFYFNQKVDRKVWKEEKLSAVFFDYEMSDNLGNVYTMVTNGSFGSDIEKSGRAMTTEIDEEATSIIITPIVTVYKEKSEQSQDENGVEVELAKSPFKLEPIEIPLH</sequence>